<evidence type="ECO:0000259" key="2">
    <source>
        <dbReference type="Pfam" id="PF00155"/>
    </source>
</evidence>
<reference evidence="3" key="1">
    <citation type="journal article" date="2020" name="mSystems">
        <title>Genome- and Community-Level Interaction Insights into Carbon Utilization and Element Cycling Functions of Hydrothermarchaeota in Hydrothermal Sediment.</title>
        <authorList>
            <person name="Zhou Z."/>
            <person name="Liu Y."/>
            <person name="Xu W."/>
            <person name="Pan J."/>
            <person name="Luo Z.H."/>
            <person name="Li M."/>
        </authorList>
    </citation>
    <scope>NUCLEOTIDE SEQUENCE [LARGE SCALE GENOMIC DNA]</scope>
    <source>
        <strain evidence="3">SpSt-1259</strain>
    </source>
</reference>
<dbReference type="GO" id="GO:0008483">
    <property type="term" value="F:transaminase activity"/>
    <property type="evidence" value="ECO:0007669"/>
    <property type="project" value="UniProtKB-KW"/>
</dbReference>
<comment type="similarity">
    <text evidence="1">Belongs to the class-I pyridoxal-phosphate-dependent aminotransferase family.</text>
</comment>
<dbReference type="Pfam" id="PF00155">
    <property type="entry name" value="Aminotran_1_2"/>
    <property type="match status" value="1"/>
</dbReference>
<dbReference type="AlphaFoldDB" id="A0A7C2YXN7"/>
<evidence type="ECO:0000256" key="1">
    <source>
        <dbReference type="RuleBase" id="RU000481"/>
    </source>
</evidence>
<dbReference type="EMBL" id="DSFE01000004">
    <property type="protein sequence ID" value="HEU97255.1"/>
    <property type="molecule type" value="Genomic_DNA"/>
</dbReference>
<dbReference type="GO" id="GO:0030170">
    <property type="term" value="F:pyridoxal phosphate binding"/>
    <property type="evidence" value="ECO:0007669"/>
    <property type="project" value="InterPro"/>
</dbReference>
<dbReference type="CDD" id="cd00609">
    <property type="entry name" value="AAT_like"/>
    <property type="match status" value="1"/>
</dbReference>
<dbReference type="InterPro" id="IPR015424">
    <property type="entry name" value="PyrdxlP-dep_Trfase"/>
</dbReference>
<keyword evidence="1" id="KW-0808">Transferase</keyword>
<accession>A0A7C2YXN7</accession>
<dbReference type="PANTHER" id="PTHR43510">
    <property type="entry name" value="AMINOTRANSFERASE FUNCTION, HYPOTHETICAL (EUROFUNG)"/>
    <property type="match status" value="1"/>
</dbReference>
<gene>
    <name evidence="3" type="ORF">ENO36_00160</name>
</gene>
<dbReference type="InterPro" id="IPR015422">
    <property type="entry name" value="PyrdxlP-dep_Trfase_small"/>
</dbReference>
<proteinExistence type="inferred from homology"/>
<feature type="domain" description="Aminotransferase class I/classII large" evidence="2">
    <location>
        <begin position="71"/>
        <end position="375"/>
    </location>
</feature>
<comment type="caution">
    <text evidence="3">The sequence shown here is derived from an EMBL/GenBank/DDBJ whole genome shotgun (WGS) entry which is preliminary data.</text>
</comment>
<dbReference type="SUPFAM" id="SSF53383">
    <property type="entry name" value="PLP-dependent transferases"/>
    <property type="match status" value="1"/>
</dbReference>
<dbReference type="InterPro" id="IPR004839">
    <property type="entry name" value="Aminotransferase_I/II_large"/>
</dbReference>
<dbReference type="Gene3D" id="3.90.1150.10">
    <property type="entry name" value="Aspartate Aminotransferase, domain 1"/>
    <property type="match status" value="1"/>
</dbReference>
<name>A0A7C2YXN7_9CREN</name>
<dbReference type="InterPro" id="IPR004838">
    <property type="entry name" value="NHTrfase_class1_PyrdxlP-BS"/>
</dbReference>
<dbReference type="Gene3D" id="3.40.640.10">
    <property type="entry name" value="Type I PLP-dependent aspartate aminotransferase-like (Major domain)"/>
    <property type="match status" value="1"/>
</dbReference>
<dbReference type="Proteomes" id="UP000885664">
    <property type="component" value="Unassembled WGS sequence"/>
</dbReference>
<protein>
    <recommendedName>
        <fullName evidence="1">Aminotransferase</fullName>
        <ecNumber evidence="1">2.6.1.-</ecNumber>
    </recommendedName>
</protein>
<dbReference type="InterPro" id="IPR015421">
    <property type="entry name" value="PyrdxlP-dep_Trfase_major"/>
</dbReference>
<sequence length="397" mass="44121">MGRSLSAKRKEVEERISGNLREDLGAFCLERWQSLHENYAAINLSESGVFPLKLSELEDFGLRLDELKHLELGYGWTRGSPELRERISVLYNGEIGKDEVLVTAGSAEANLVTAMSVLKEGDLALVDVPNYMQVPGLLPFLGARVLELKRSSPAWKFPIDEAIRLIQENKPRVVFICNPNNPTGQVLGNAELEELGDVARKAGTILVFDEVYWGSELNGEKPSALEIIGKDVAISISGLSKVYGLPGLRIGWIAGRREVIERAWSFKDYTSIAPSMLSDKIASSVLSLDSVKKLRERARRIVRRNLELFTSKVSRDLLDAVIPEAGAFIWTKVPWFKDTLGLSLELFSRRGILVNPGECFESPGFLRIGIGQKSEDFSSSLEKLVEGLVELRKGHLL</sequence>
<keyword evidence="1 3" id="KW-0032">Aminotransferase</keyword>
<dbReference type="EC" id="2.6.1.-" evidence="1"/>
<evidence type="ECO:0000313" key="3">
    <source>
        <dbReference type="EMBL" id="HEU97255.1"/>
    </source>
</evidence>
<dbReference type="PROSITE" id="PS00105">
    <property type="entry name" value="AA_TRANSFER_CLASS_1"/>
    <property type="match status" value="1"/>
</dbReference>
<dbReference type="PANTHER" id="PTHR43510:SF1">
    <property type="entry name" value="AMINOTRANSFERASE FUNCTION, HYPOTHETICAL (EUROFUNG)"/>
    <property type="match status" value="1"/>
</dbReference>
<organism evidence="3">
    <name type="scientific">Fervidicoccus fontis</name>
    <dbReference type="NCBI Taxonomy" id="683846"/>
    <lineage>
        <taxon>Archaea</taxon>
        <taxon>Thermoproteota</taxon>
        <taxon>Thermoprotei</taxon>
        <taxon>Fervidicoccales</taxon>
        <taxon>Fervidicoccaceae</taxon>
        <taxon>Fervidicoccus</taxon>
    </lineage>
</organism>
<comment type="cofactor">
    <cofactor evidence="1">
        <name>pyridoxal 5'-phosphate</name>
        <dbReference type="ChEBI" id="CHEBI:597326"/>
    </cofactor>
</comment>